<dbReference type="HOGENOM" id="CLU_021310_0_0_9"/>
<dbReference type="STRING" id="212717.CTC_01028"/>
<feature type="transmembrane region" description="Helical" evidence="11">
    <location>
        <begin position="205"/>
        <end position="224"/>
    </location>
</feature>
<feature type="binding site" evidence="10">
    <location>
        <position position="315"/>
    </location>
    <ligand>
        <name>Mn(2+)</name>
        <dbReference type="ChEBI" id="CHEBI:29035"/>
    </ligand>
</feature>
<feature type="binding site" evidence="10">
    <location>
        <position position="528"/>
    </location>
    <ligand>
        <name>Mn(2+)</name>
        <dbReference type="ChEBI" id="CHEBI:29035"/>
    </ligand>
</feature>
<keyword evidence="7 11" id="KW-0472">Membrane</keyword>
<comment type="subcellular location">
    <subcellularLocation>
        <location evidence="1">Cell membrane</location>
        <topology evidence="1">Multi-pass membrane protein</topology>
    </subcellularLocation>
</comment>
<feature type="domain" description="Sulfatase N-terminal" evidence="12">
    <location>
        <begin position="307"/>
        <end position="592"/>
    </location>
</feature>
<dbReference type="OrthoDB" id="243547at2"/>
<feature type="binding site" evidence="9">
    <location>
        <position position="470"/>
    </location>
    <ligand>
        <name>substrate</name>
    </ligand>
</feature>
<feature type="binding site" evidence="10">
    <location>
        <position position="357"/>
    </location>
    <ligand>
        <name>Mn(2+)</name>
        <dbReference type="ChEBI" id="CHEBI:29035"/>
    </ligand>
</feature>
<dbReference type="KEGG" id="ctc:CTC_01028"/>
<evidence type="ECO:0000256" key="3">
    <source>
        <dbReference type="ARBA" id="ARBA00009983"/>
    </source>
</evidence>
<evidence type="ECO:0000256" key="6">
    <source>
        <dbReference type="ARBA" id="ARBA00022989"/>
    </source>
</evidence>
<evidence type="ECO:0000256" key="7">
    <source>
        <dbReference type="ARBA" id="ARBA00023136"/>
    </source>
</evidence>
<dbReference type="PIRSF" id="PIRSF005091">
    <property type="entry name" value="Mmb_sulf_HI1246"/>
    <property type="match status" value="1"/>
</dbReference>
<accession>Q896H6</accession>
<protein>
    <submittedName>
        <fullName evidence="13">Alkaline phosphatase superfamily enzyme</fullName>
    </submittedName>
</protein>
<organism evidence="13 14">
    <name type="scientific">Clostridium tetani (strain Massachusetts / E88)</name>
    <dbReference type="NCBI Taxonomy" id="212717"/>
    <lineage>
        <taxon>Bacteria</taxon>
        <taxon>Bacillati</taxon>
        <taxon>Bacillota</taxon>
        <taxon>Clostridia</taxon>
        <taxon>Eubacteriales</taxon>
        <taxon>Clostridiaceae</taxon>
        <taxon>Clostridium</taxon>
    </lineage>
</organism>
<dbReference type="InterPro" id="IPR012160">
    <property type="entry name" value="LtaS-like"/>
</dbReference>
<dbReference type="GO" id="GO:0005886">
    <property type="term" value="C:plasma membrane"/>
    <property type="evidence" value="ECO:0007669"/>
    <property type="project" value="UniProtKB-SubCell"/>
</dbReference>
<evidence type="ECO:0000256" key="5">
    <source>
        <dbReference type="ARBA" id="ARBA00022692"/>
    </source>
</evidence>
<comment type="pathway">
    <text evidence="2">Cell wall biogenesis; lipoteichoic acid biosynthesis.</text>
</comment>
<comment type="similarity">
    <text evidence="3">Belongs to the LTA synthase family.</text>
</comment>
<dbReference type="GO" id="GO:0046872">
    <property type="term" value="F:metal ion binding"/>
    <property type="evidence" value="ECO:0007669"/>
    <property type="project" value="UniProtKB-KW"/>
</dbReference>
<feature type="binding site" evidence="10">
    <location>
        <position position="527"/>
    </location>
    <ligand>
        <name>Mn(2+)</name>
        <dbReference type="ChEBI" id="CHEBI:29035"/>
    </ligand>
</feature>
<keyword evidence="9" id="KW-0464">Manganese</keyword>
<evidence type="ECO:0000256" key="9">
    <source>
        <dbReference type="PIRSR" id="PIRSR005091-2"/>
    </source>
</evidence>
<dbReference type="SUPFAM" id="SSF53649">
    <property type="entry name" value="Alkaline phosphatase-like"/>
    <property type="match status" value="1"/>
</dbReference>
<dbReference type="InterPro" id="IPR017850">
    <property type="entry name" value="Alkaline_phosphatase_core_sf"/>
</dbReference>
<feature type="transmembrane region" description="Helical" evidence="11">
    <location>
        <begin position="181"/>
        <end position="198"/>
    </location>
</feature>
<dbReference type="PANTHER" id="PTHR47371:SF3">
    <property type="entry name" value="PHOSPHOGLYCEROL TRANSFERASE I"/>
    <property type="match status" value="1"/>
</dbReference>
<keyword evidence="5 11" id="KW-0812">Transmembrane</keyword>
<feature type="transmembrane region" description="Helical" evidence="11">
    <location>
        <begin position="25"/>
        <end position="41"/>
    </location>
</feature>
<evidence type="ECO:0000256" key="11">
    <source>
        <dbReference type="SAM" id="Phobius"/>
    </source>
</evidence>
<proteinExistence type="inferred from homology"/>
<evidence type="ECO:0000256" key="2">
    <source>
        <dbReference type="ARBA" id="ARBA00004936"/>
    </source>
</evidence>
<dbReference type="Gene3D" id="3.40.720.10">
    <property type="entry name" value="Alkaline Phosphatase, subunit A"/>
    <property type="match status" value="1"/>
</dbReference>
<dbReference type="EMBL" id="AE015927">
    <property type="protein sequence ID" value="AAO35614.1"/>
    <property type="molecule type" value="Genomic_DNA"/>
</dbReference>
<evidence type="ECO:0000313" key="13">
    <source>
        <dbReference type="EMBL" id="AAO35614.1"/>
    </source>
</evidence>
<gene>
    <name evidence="13" type="ordered locus">CTC_01028</name>
</gene>
<dbReference type="Gene3D" id="3.30.1120.170">
    <property type="match status" value="1"/>
</dbReference>
<evidence type="ECO:0000313" key="14">
    <source>
        <dbReference type="Proteomes" id="UP000001412"/>
    </source>
</evidence>
<evidence type="ECO:0000256" key="1">
    <source>
        <dbReference type="ARBA" id="ARBA00004651"/>
    </source>
</evidence>
<evidence type="ECO:0000256" key="4">
    <source>
        <dbReference type="ARBA" id="ARBA00022475"/>
    </source>
</evidence>
<reference evidence="13 14" key="1">
    <citation type="journal article" date="2003" name="Proc. Natl. Acad. Sci. U.S.A.">
        <title>The genome sequence of Clostridium tetani, the causative agent of tetanus disease.</title>
        <authorList>
            <person name="Brueggemann H."/>
            <person name="Baumer S."/>
            <person name="Fricke W.F."/>
            <person name="Wiezer A."/>
            <person name="Liesegang H."/>
            <person name="Decker I."/>
            <person name="Herzberg C."/>
            <person name="Martinez-Arias R."/>
            <person name="Merkl R."/>
            <person name="Henne A."/>
            <person name="Gottschalk G."/>
        </authorList>
    </citation>
    <scope>NUCLEOTIDE SEQUENCE [LARGE SCALE GENOMIC DNA]</scope>
    <source>
        <strain evidence="14">Massachusetts / E88</strain>
    </source>
</reference>
<feature type="transmembrane region" description="Helical" evidence="11">
    <location>
        <begin position="61"/>
        <end position="81"/>
    </location>
</feature>
<dbReference type="InterPro" id="IPR050448">
    <property type="entry name" value="OpgB/LTA_synthase_biosynth"/>
</dbReference>
<dbReference type="InterPro" id="IPR000917">
    <property type="entry name" value="Sulfatase_N"/>
</dbReference>
<feature type="active site" evidence="8">
    <location>
        <position position="357"/>
    </location>
</feature>
<name>Q896H6_CLOTE</name>
<evidence type="ECO:0000256" key="8">
    <source>
        <dbReference type="PIRSR" id="PIRSR005091-1"/>
    </source>
</evidence>
<dbReference type="AlphaFoldDB" id="Q896H6"/>
<sequence>MYIFLIYVRIYYNIYFFHFPYYFKVYRKLIVIIALMCYFDLMRINLLEVIKVMKYNTNKKIYNLGAFRFYAILLGLFIIILTYKSYKLVKIISPIYFNKNILFPTLYCVILLIGISMLFKDKISLILNLIINLLLSIVYIFDIFYFELKGDLLSVVSIKNGTLAKLVYSNSIFKILTFKDMLFFIDLIFLIPIIFIYFKKVKFTVPYYFYAIPSILFITLGITLNNKYINKLDKEQPGLLKNMSNKLYVSRMIGNINYHALDGYNYFFRWKEDTPNKYSNEEIYKFFNEYSKQNSDNNPYFKKGEGKNLIVLQLESLQEFVINEKFNGKEITPNLNKFIKRSVYYKNCFYQVGEGNTSDAEFLFNNSLYPSSNGATYYKYAGNTFNSLPKSFREKGYNSYVFHGNNEGFWNRHVMYNSIGFDKFYGIKDFSQGEILGMGISDKSLFKEGLEKMDTFKQPFYSFLISLTSHYPFKDVEEIFPVGNLKDTFMGDYLNSIHYLDKELGIFLDNLEKKGYLDNSIIVMYGDHNGVPPYLTDEIYKVRKDLVNNNFNNFMLNKVPLIVHFPEDKYKSSKNECVGQIDMYNLVANLYGIKNPYIFGRDILSTSNNKVLFNNGSFIYEDILYISNLNKYFNINTGQELIENQRLIDIKALCRKELDMAQQVLKDNLLLMNKE</sequence>
<keyword evidence="6 11" id="KW-1133">Transmembrane helix</keyword>
<dbReference type="Pfam" id="PF00884">
    <property type="entry name" value="Sulfatase"/>
    <property type="match status" value="1"/>
</dbReference>
<evidence type="ECO:0000256" key="10">
    <source>
        <dbReference type="PIRSR" id="PIRSR005091-3"/>
    </source>
</evidence>
<dbReference type="Proteomes" id="UP000001412">
    <property type="component" value="Chromosome"/>
</dbReference>
<feature type="transmembrane region" description="Helical" evidence="11">
    <location>
        <begin position="101"/>
        <end position="119"/>
    </location>
</feature>
<keyword evidence="14" id="KW-1185">Reference proteome</keyword>
<keyword evidence="4" id="KW-1003">Cell membrane</keyword>
<keyword evidence="9" id="KW-0479">Metal-binding</keyword>
<dbReference type="PANTHER" id="PTHR47371">
    <property type="entry name" value="LIPOTEICHOIC ACID SYNTHASE"/>
    <property type="match status" value="1"/>
</dbReference>
<feature type="transmembrane region" description="Helical" evidence="11">
    <location>
        <begin position="126"/>
        <end position="146"/>
    </location>
</feature>
<dbReference type="CDD" id="cd16015">
    <property type="entry name" value="LTA_synthase"/>
    <property type="match status" value="1"/>
</dbReference>
<evidence type="ECO:0000259" key="12">
    <source>
        <dbReference type="Pfam" id="PF00884"/>
    </source>
</evidence>